<evidence type="ECO:0000256" key="1">
    <source>
        <dbReference type="SAM" id="SignalP"/>
    </source>
</evidence>
<dbReference type="InterPro" id="IPR011330">
    <property type="entry name" value="Glyco_hydro/deAcase_b/a-brl"/>
</dbReference>
<dbReference type="OrthoDB" id="5352625at2"/>
<dbReference type="SUPFAM" id="SSF88713">
    <property type="entry name" value="Glycoside hydrolase/deacetylase"/>
    <property type="match status" value="1"/>
</dbReference>
<dbReference type="InterPro" id="IPR050248">
    <property type="entry name" value="Polysacc_deacetylase_ArnD"/>
</dbReference>
<dbReference type="STRING" id="1560234.SP90_00970"/>
<comment type="caution">
    <text evidence="3">The sequence shown here is derived from an EMBL/GenBank/DDBJ whole genome shotgun (WGS) entry which is preliminary data.</text>
</comment>
<protein>
    <recommendedName>
        <fullName evidence="2">NodB homology domain-containing protein</fullName>
    </recommendedName>
</protein>
<feature type="domain" description="NodB homology" evidence="2">
    <location>
        <begin position="174"/>
        <end position="284"/>
    </location>
</feature>
<dbReference type="CDD" id="cd10917">
    <property type="entry name" value="CE4_NodB_like_6s_7s"/>
    <property type="match status" value="1"/>
</dbReference>
<keyword evidence="1" id="KW-0732">Signal</keyword>
<dbReference type="AlphaFoldDB" id="A0A1B7XQ44"/>
<feature type="signal peptide" evidence="1">
    <location>
        <begin position="1"/>
        <end position="20"/>
    </location>
</feature>
<dbReference type="GO" id="GO:0016810">
    <property type="term" value="F:hydrolase activity, acting on carbon-nitrogen (but not peptide) bonds"/>
    <property type="evidence" value="ECO:0007669"/>
    <property type="project" value="InterPro"/>
</dbReference>
<dbReference type="GO" id="GO:0005975">
    <property type="term" value="P:carbohydrate metabolic process"/>
    <property type="evidence" value="ECO:0007669"/>
    <property type="project" value="InterPro"/>
</dbReference>
<evidence type="ECO:0000313" key="3">
    <source>
        <dbReference type="EMBL" id="OBQ57640.1"/>
    </source>
</evidence>
<dbReference type="InterPro" id="IPR002509">
    <property type="entry name" value="NODB_dom"/>
</dbReference>
<dbReference type="Proteomes" id="UP000091979">
    <property type="component" value="Unassembled WGS sequence"/>
</dbReference>
<accession>A0A1B7XQ44</accession>
<dbReference type="Gene3D" id="3.20.20.370">
    <property type="entry name" value="Glycoside hydrolase/deacetylase"/>
    <property type="match status" value="1"/>
</dbReference>
<sequence>MLKKLILMVIFCTISSTCFAAGSTKVAFIDRTTWPVAIVDTKTFNEASEAEILRFVEVIANTPLATKADIISLTKIKKSNDASVQNWLKKTKTILRHNYKNASSSNVLPTWKQLVIAAKSSPWRKYKDWYAASGNFYTRYLYEQVRLASLFPRIPSEIATHGQNETTGFSFKDGEFLLTFDDGPSKAYTKSTIAQLNKMDVSAFFFILGKKMQKQTPDAGLYANQCLAAHGWEHSPHKKLPYFIDSYKKTANVLANYTDKRIQFRPPYGMRTKEMAEWAQKNDFSILLWNIDSQDWNRKLSAQEVTDRVTTLMLLWRKGIILFHDIHPKAQKALPTLDDLVSNAGFSWIPCSKLQ</sequence>
<feature type="chain" id="PRO_5008600976" description="NodB homology domain-containing protein" evidence="1">
    <location>
        <begin position="21"/>
        <end position="355"/>
    </location>
</feature>
<dbReference type="EMBL" id="JXMS01000001">
    <property type="protein sequence ID" value="OBQ57640.1"/>
    <property type="molecule type" value="Genomic_DNA"/>
</dbReference>
<proteinExistence type="predicted"/>
<name>A0A1B7XQ44_9BACT</name>
<evidence type="ECO:0000259" key="2">
    <source>
        <dbReference type="Pfam" id="PF01522"/>
    </source>
</evidence>
<evidence type="ECO:0000313" key="4">
    <source>
        <dbReference type="Proteomes" id="UP000091979"/>
    </source>
</evidence>
<dbReference type="RefSeq" id="WP_066851650.1">
    <property type="nucleotide sequence ID" value="NZ_JXMS01000001.1"/>
</dbReference>
<organism evidence="3 4">
    <name type="scientific">Halodesulfovibrio spirochaetisodalis</name>
    <dbReference type="NCBI Taxonomy" id="1560234"/>
    <lineage>
        <taxon>Bacteria</taxon>
        <taxon>Pseudomonadati</taxon>
        <taxon>Thermodesulfobacteriota</taxon>
        <taxon>Desulfovibrionia</taxon>
        <taxon>Desulfovibrionales</taxon>
        <taxon>Desulfovibrionaceae</taxon>
        <taxon>Halodesulfovibrio</taxon>
    </lineage>
</organism>
<dbReference type="Pfam" id="PF01522">
    <property type="entry name" value="Polysacc_deac_1"/>
    <property type="match status" value="1"/>
</dbReference>
<keyword evidence="4" id="KW-1185">Reference proteome</keyword>
<reference evidence="3 4" key="1">
    <citation type="submission" date="2015-01" db="EMBL/GenBank/DDBJ databases">
        <title>Desulfovibrio sp. JC271 draft genome sequence.</title>
        <authorList>
            <person name="Shivani Y."/>
            <person name="Subhash Y."/>
            <person name="Sasikala C."/>
            <person name="Ramana C.V."/>
        </authorList>
    </citation>
    <scope>NUCLEOTIDE SEQUENCE [LARGE SCALE GENOMIC DNA]</scope>
    <source>
        <strain evidence="3 4">JC271</strain>
    </source>
</reference>
<dbReference type="PATRIC" id="fig|1560234.3.peg.207"/>
<gene>
    <name evidence="3" type="ORF">SP90_00970</name>
</gene>
<dbReference type="PANTHER" id="PTHR10587">
    <property type="entry name" value="GLYCOSYL TRANSFERASE-RELATED"/>
    <property type="match status" value="1"/>
</dbReference>